<comment type="caution">
    <text evidence="1">The sequence shown here is derived from an EMBL/GenBank/DDBJ whole genome shotgun (WGS) entry which is preliminary data.</text>
</comment>
<dbReference type="EMBL" id="MOBU01000006">
    <property type="protein sequence ID" value="RON69398.1"/>
    <property type="molecule type" value="Genomic_DNA"/>
</dbReference>
<dbReference type="Proteomes" id="UP000285757">
    <property type="component" value="Unassembled WGS sequence"/>
</dbReference>
<evidence type="ECO:0000313" key="2">
    <source>
        <dbReference type="Proteomes" id="UP000285757"/>
    </source>
</evidence>
<dbReference type="AlphaFoldDB" id="A0A423LMC9"/>
<gene>
    <name evidence="1" type="ORF">BK671_08160</name>
</gene>
<accession>A0A423LMC9</accession>
<proteinExistence type="predicted"/>
<organism evidence="1 2">
    <name type="scientific">Pseudomonas fluorescens</name>
    <dbReference type="NCBI Taxonomy" id="294"/>
    <lineage>
        <taxon>Bacteria</taxon>
        <taxon>Pseudomonadati</taxon>
        <taxon>Pseudomonadota</taxon>
        <taxon>Gammaproteobacteria</taxon>
        <taxon>Pseudomonadales</taxon>
        <taxon>Pseudomonadaceae</taxon>
        <taxon>Pseudomonas</taxon>
    </lineage>
</organism>
<name>A0A423LMC9_PSEFL</name>
<dbReference type="RefSeq" id="WP_123531483.1">
    <property type="nucleotide sequence ID" value="NZ_MOBU01000006.1"/>
</dbReference>
<sequence length="584" mass="65222">MLQINTGKLYATGIGRTNQLRGVLYTNLKLPWRDDIVTKVGTLRSTDGRTGSQALVYELEEHIEQGEDTPAILVSHTVQPYMQDFSAVASFALDAIVTPDPELTAQMTNGSPGLSSYHPPSQFLRRCFDSELYIRESDAQELVDFCEQLVGLERRLYLGAMRAIKTYVSGVHRIRDDLGLAYTLMVSAIESLAQEFDGYSSAWNDVDERKRDAIDAALESADPVAAQAVRGAILASEHLSLGRRYREFVLSHVDESYYRTGDALVGHPIAQCELVEALRQAYTLRSKYVHQIQALPHELTLPHGHSEVSYVNRQPTLTFQGLARLTRHVIRSFVHRGSKLEKETYDYSLEQSGVVVMQLAPQYWVGHPLSSPKEARRRLEGFLQQLAAVETHSADAQMTDLRPLLADIERTVAQAPKRDRHAMAVLHILFNISVAEECRSPNCDTAHEALQQYLDTLSAEALVLLCYAIDPGELWDLQVHREGHDAFFKKRSKPSGLQVPRLFEAAISLTLAERYRSVGDIEQSRALLAFAVNNYPGHAGLLAAEHSFTGDEALSWRKILLPNAVDVPREDAQEAPTESGIPQQ</sequence>
<protein>
    <submittedName>
        <fullName evidence="1">Uncharacterized protein</fullName>
    </submittedName>
</protein>
<evidence type="ECO:0000313" key="1">
    <source>
        <dbReference type="EMBL" id="RON69398.1"/>
    </source>
</evidence>
<reference evidence="1 2" key="1">
    <citation type="submission" date="2016-10" db="EMBL/GenBank/DDBJ databases">
        <title>Comparative genome analysis of multiple Pseudomonas spp. focuses on biocontrol and plant growth promoting traits.</title>
        <authorList>
            <person name="Tao X.-Y."/>
            <person name="Taylor C.G."/>
        </authorList>
    </citation>
    <scope>NUCLEOTIDE SEQUENCE [LARGE SCALE GENOMIC DNA]</scope>
    <source>
        <strain evidence="1 2">24D3</strain>
    </source>
</reference>